<keyword evidence="3" id="KW-1185">Reference proteome</keyword>
<dbReference type="InterPro" id="IPR011050">
    <property type="entry name" value="Pectin_lyase_fold/virulence"/>
</dbReference>
<name>D0LML1_HALO1</name>
<protein>
    <submittedName>
        <fullName evidence="2">Uncharacterized protein</fullName>
    </submittedName>
</protein>
<evidence type="ECO:0000313" key="2">
    <source>
        <dbReference type="EMBL" id="ACY18698.1"/>
    </source>
</evidence>
<reference evidence="2 3" key="1">
    <citation type="journal article" date="2010" name="Stand. Genomic Sci.">
        <title>Complete genome sequence of Haliangium ochraceum type strain (SMP-2).</title>
        <authorList>
            <consortium name="US DOE Joint Genome Institute (JGI-PGF)"/>
            <person name="Ivanova N."/>
            <person name="Daum C."/>
            <person name="Lang E."/>
            <person name="Abt B."/>
            <person name="Kopitz M."/>
            <person name="Saunders E."/>
            <person name="Lapidus A."/>
            <person name="Lucas S."/>
            <person name="Glavina Del Rio T."/>
            <person name="Nolan M."/>
            <person name="Tice H."/>
            <person name="Copeland A."/>
            <person name="Cheng J.F."/>
            <person name="Chen F."/>
            <person name="Bruce D."/>
            <person name="Goodwin L."/>
            <person name="Pitluck S."/>
            <person name="Mavromatis K."/>
            <person name="Pati A."/>
            <person name="Mikhailova N."/>
            <person name="Chen A."/>
            <person name="Palaniappan K."/>
            <person name="Land M."/>
            <person name="Hauser L."/>
            <person name="Chang Y.J."/>
            <person name="Jeffries C.D."/>
            <person name="Detter J.C."/>
            <person name="Brettin T."/>
            <person name="Rohde M."/>
            <person name="Goker M."/>
            <person name="Bristow J."/>
            <person name="Markowitz V."/>
            <person name="Eisen J.A."/>
            <person name="Hugenholtz P."/>
            <person name="Kyrpides N.C."/>
            <person name="Klenk H.P."/>
        </authorList>
    </citation>
    <scope>NUCLEOTIDE SEQUENCE [LARGE SCALE GENOMIC DNA]</scope>
    <source>
        <strain evidence="3">DSM 14365 / CIP 107738 / JCM 11303 / AJ 13395 / SMP-2</strain>
    </source>
</reference>
<dbReference type="Gene3D" id="2.160.20.10">
    <property type="entry name" value="Single-stranded right-handed beta-helix, Pectin lyase-like"/>
    <property type="match status" value="1"/>
</dbReference>
<evidence type="ECO:0000313" key="3">
    <source>
        <dbReference type="Proteomes" id="UP000001880"/>
    </source>
</evidence>
<dbReference type="Proteomes" id="UP000001880">
    <property type="component" value="Chromosome"/>
</dbReference>
<dbReference type="AlphaFoldDB" id="D0LML1"/>
<dbReference type="InterPro" id="IPR012334">
    <property type="entry name" value="Pectin_lyas_fold"/>
</dbReference>
<dbReference type="SUPFAM" id="SSF51126">
    <property type="entry name" value="Pectin lyase-like"/>
    <property type="match status" value="1"/>
</dbReference>
<gene>
    <name evidence="2" type="ordered locus">Hoch_6224</name>
</gene>
<proteinExistence type="predicted"/>
<dbReference type="KEGG" id="hoh:Hoch_6224"/>
<evidence type="ECO:0000256" key="1">
    <source>
        <dbReference type="SAM" id="MobiDB-lite"/>
    </source>
</evidence>
<accession>D0LML1</accession>
<sequence length="144" mass="14502">MSEDLASALATEKPTETAVALGFAGCMGLGGYHGVAFFVDPDRGVDENPGTASAPMGTVQAAIDAADANGGGTVYVADSVHYEESLALRSQVAVIGGVASERWDLCLQAHGGALALATATTTTDDEDGTDAYIPPGDRGSIPDK</sequence>
<dbReference type="EMBL" id="CP001804">
    <property type="protein sequence ID" value="ACY18698.1"/>
    <property type="molecule type" value="Genomic_DNA"/>
</dbReference>
<feature type="region of interest" description="Disordered" evidence="1">
    <location>
        <begin position="121"/>
        <end position="144"/>
    </location>
</feature>
<dbReference type="HOGENOM" id="CLU_1793804_0_0_7"/>
<organism evidence="2 3">
    <name type="scientific">Haliangium ochraceum (strain DSM 14365 / JCM 11303 / SMP-2)</name>
    <dbReference type="NCBI Taxonomy" id="502025"/>
    <lineage>
        <taxon>Bacteria</taxon>
        <taxon>Pseudomonadati</taxon>
        <taxon>Myxococcota</taxon>
        <taxon>Polyangia</taxon>
        <taxon>Haliangiales</taxon>
        <taxon>Kofleriaceae</taxon>
        <taxon>Haliangium</taxon>
    </lineage>
</organism>